<dbReference type="PANTHER" id="PTHR48050:SF13">
    <property type="entry name" value="STEROL 3-BETA-GLUCOSYLTRANSFERASE UGT80A2"/>
    <property type="match status" value="1"/>
</dbReference>
<dbReference type="Pfam" id="PF06722">
    <property type="entry name" value="EryCIII-like_C"/>
    <property type="match status" value="1"/>
</dbReference>
<dbReference type="EMBL" id="JACSQV010000002">
    <property type="protein sequence ID" value="MBD7917528.1"/>
    <property type="molecule type" value="Genomic_DNA"/>
</dbReference>
<accession>A0ABR8QAR3</accession>
<reference evidence="2 3" key="1">
    <citation type="submission" date="2020-08" db="EMBL/GenBank/DDBJ databases">
        <title>A Genomic Blueprint of the Chicken Gut Microbiome.</title>
        <authorList>
            <person name="Gilroy R."/>
            <person name="Ravi A."/>
            <person name="Getino M."/>
            <person name="Pursley I."/>
            <person name="Horton D.L."/>
            <person name="Alikhan N.-F."/>
            <person name="Baker D."/>
            <person name="Gharbi K."/>
            <person name="Hall N."/>
            <person name="Watson M."/>
            <person name="Adriaenssens E.M."/>
            <person name="Foster-Nyarko E."/>
            <person name="Jarju S."/>
            <person name="Secka A."/>
            <person name="Antonio M."/>
            <person name="Oren A."/>
            <person name="Chaudhuri R."/>
            <person name="La Ragione R.M."/>
            <person name="Hildebrand F."/>
            <person name="Pallen M.J."/>
        </authorList>
    </citation>
    <scope>NUCLEOTIDE SEQUENCE [LARGE SCALE GENOMIC DNA]</scope>
    <source>
        <strain evidence="2 3">Sa3CUA2</strain>
    </source>
</reference>
<gene>
    <name evidence="2" type="ORF">H9657_04445</name>
</gene>
<dbReference type="Proteomes" id="UP000604241">
    <property type="component" value="Unassembled WGS sequence"/>
</dbReference>
<dbReference type="SUPFAM" id="SSF53756">
    <property type="entry name" value="UDP-Glycosyltransferase/glycogen phosphorylase"/>
    <property type="match status" value="1"/>
</dbReference>
<keyword evidence="3" id="KW-1185">Reference proteome</keyword>
<dbReference type="PANTHER" id="PTHR48050">
    <property type="entry name" value="STEROL 3-BETA-GLUCOSYLTRANSFERASE"/>
    <property type="match status" value="1"/>
</dbReference>
<sequence length="234" mass="24214">MFGWTRAADVTVQCTVPGFEYPRPGLGDTFRLVGPVGVPRAGSVDVDPALLPAWWGDLDGRTVVHVTQGTVANDDLGQLLRPTIDALADEDVLVVAATGGTPVERLGPLPGNVRAATMVPYAALLPRTDVMVTNGGYGGVHWALAHGVPLVVAGSTEDKAEVGARVRWSGAGMQLRGNRPAPDQVRAAVRTVRDDPAYRAAARRLAEQIAASPGVAGVVEAVEGGRPVPSGPPA</sequence>
<proteinExistence type="predicted"/>
<evidence type="ECO:0000313" key="3">
    <source>
        <dbReference type="Proteomes" id="UP000604241"/>
    </source>
</evidence>
<name>A0ABR8QAR3_9CELL</name>
<comment type="caution">
    <text evidence="2">The sequence shown here is derived from an EMBL/GenBank/DDBJ whole genome shotgun (WGS) entry which is preliminary data.</text>
</comment>
<evidence type="ECO:0000259" key="1">
    <source>
        <dbReference type="Pfam" id="PF06722"/>
    </source>
</evidence>
<dbReference type="Gene3D" id="3.40.50.2000">
    <property type="entry name" value="Glycogen Phosphorylase B"/>
    <property type="match status" value="1"/>
</dbReference>
<feature type="domain" description="Erythromycin biosynthesis protein CIII-like C-terminal" evidence="1">
    <location>
        <begin position="83"/>
        <end position="222"/>
    </location>
</feature>
<protein>
    <submittedName>
        <fullName evidence="2">DUF1205 domain-containing protein</fullName>
    </submittedName>
</protein>
<dbReference type="InterPro" id="IPR010610">
    <property type="entry name" value="EryCIII-like_C"/>
</dbReference>
<dbReference type="InterPro" id="IPR050426">
    <property type="entry name" value="Glycosyltransferase_28"/>
</dbReference>
<organism evidence="2 3">
    <name type="scientific">Cellulomonas avistercoris</name>
    <dbReference type="NCBI Taxonomy" id="2762242"/>
    <lineage>
        <taxon>Bacteria</taxon>
        <taxon>Bacillati</taxon>
        <taxon>Actinomycetota</taxon>
        <taxon>Actinomycetes</taxon>
        <taxon>Micrococcales</taxon>
        <taxon>Cellulomonadaceae</taxon>
        <taxon>Cellulomonas</taxon>
    </lineage>
</organism>
<evidence type="ECO:0000313" key="2">
    <source>
        <dbReference type="EMBL" id="MBD7917528.1"/>
    </source>
</evidence>